<feature type="region of interest" description="Disordered" evidence="1">
    <location>
        <begin position="1705"/>
        <end position="1725"/>
    </location>
</feature>
<feature type="region of interest" description="Disordered" evidence="1">
    <location>
        <begin position="2101"/>
        <end position="2122"/>
    </location>
</feature>
<dbReference type="PANTHER" id="PTHR24006:SF827">
    <property type="entry name" value="UBIQUITIN CARBOXYL-TERMINAL HYDROLASE 34"/>
    <property type="match status" value="1"/>
</dbReference>
<sequence>MNLNDLDNINQEDAEEVIDAFFIEGTNKIRSLQFMDAESYLEKAYSLSLDLVLKKSQNEPNKTLIDKYEAKFADIFSKYTYDLYLQNSKNPVKFTEVVTKFKKQNDEIFKELNQKCMEVFLTDCENYYQKYTTDLNPSFYMAWNPFSYMVQKLESDKSGYSLQTLVQYLKIIKRCYTSLKSSTVNEVSCAIMNNFINYYQIELKTHKKKLRTVDETKFKNFIFYLQKFLKGPNLKQLEKFENDVLFDFLMSDLLGKQFYALSRFNSFPTFSKDLIEQFRQRDVVNKLLYKSNLHHELIQQFSIFLSKLFNYSFYEDSIIEQLWTRTFEKSDELEDYFKAWPILQSTIPSKNQKFFWNLILKKTPSFSSPYIRTFLIQIAPTCSEKDKTEMVDLLWKSAISESSNSEEFVDIINEYIPADNDYRINLKKRCFSLFESDDTDSGDDKVMFALKLLIKIWKSSSEDEPSEDFDFLLKNCKLTMNNAFTLLTLLSTIAGNFSHPFTDEELELIKHQVIEIVSINSMYVFNFIQKLMTIQKGHLFTPHLLFSLLDWMSKLPTVDSVTFKLIRSLYEMIHSMMHSKSHKKEKNSEKNIESNDDQTDYLSMAVDSLWSLLYRTTIPDVADFLVKLHLKKVFDRFKTKKKSHKNKKKKKSSKKNSKAKDQITSENSANNEGNDETAALFINEFIDKCFQKLNCFGSLTALYFLILEIEDSLSLEKYNIQRNGYNGYKQTLTILLTKDYTGEVSIPEGTSYYTFRKIVRDLVKLNDSQITLMAGPTKLDQNHIFRNNEKIKVFFNTFEEEENNNVIGKVPTSNNNNDSDSDSDSSDSNNDSSDSSSSSFSFDINSCNIEWKKENLPSQILCKYRSDIKDLLEDKDTLICEASLNLLNLLSIDEKEVDLLKTKSDLFDVNHPFLFLYRLNLLANLIAKKDIDVLKNIYDSDLYSQLMNIVFKTDRNLFTKDEYFDLLLETTVDINKIGSEMKELKKSKRNCMKELLNDSDSSLSLIVNWVIEEEKMKPVNTLRVVDYLVILADYIQIDKKILLDHQRFPEFFDLSIFNENRSIRLDFYNLLTYIKPFRLQEFVLSRLNLSRKKNCVEFFQLFKRIAKFSQSFENRKFLFDTLVDTLNDYLFIYNDVNVKTDDKSLIDAVRDLCADMACPGFIKGVIDNLEYLFTAVYSKKATNEQDEEEEETKENENEEDKKKDKKDEKKNKNKNKNKNNEDKKKKKNKDDDDKKFNEDEKKDKKKKKNKDQDKNNEDKKKKKDDDEENKNVDDKKFDEMKDAVEVDPSDVELIKKPELLLHILVDKIVFNTNRYVYSPPSLFSVVKMILNRFPSLFPPLIESLTNFNESIQIVKNQYLNLYMPDKKTEKGLNNLGCTCYLNASIQQLFHIKEIRDAIFSYNPGEESGISSNWLCQLQLLMANLKYAPLPSIDASGFVNNWSMYGNEPIDPNEQQDAIEFLQILLDRLDEKIPGRPISKCVRGQIIHTIKQINGDFQSQSFEDFITFTLEVINKKNFSDSFDAFLEPDIFDNDNKYNVEEIGQIDATRYHAIKKEPEILIFQLKRFDFDLSSLTRKKINSAYQIDMEVDISRLLWNKENNSPCIYELFGIIEHSGNAEGGHYISFIKSSDIHDEEKSPSSVWRVYNDSRVSVIDESEVIKSATGGAYTRRFYDPVNKTIKTFQSTKIDSAYILFYRKKKEETDIQIEEEEEDRSDTTITNTNNNNDNNKVVEPIQFMPEIMLHEFFKNMKRLILRHVLFSNEYISFIDYISKVDNFDTFSFIYNYTMKSIVSTSNQFKKSSIIQTAMKKASSDLNFARYILKKENNLLINTLLNYTEEKQASICCSLADEAILVVFKANKEKRLYNEDIEFIDEIISNEEELINNADKFDYIFRPFYFYLVLGNATLELSKKYLNFFLDLLESIQKRSKSKDNLKKYKSAFISTSNNNDNDNDANIGIGETQNISFINESTKISLKSSNHIDFKNIDMLHAFKSMVFLIEQNDFEKDDPDFFNSMKKRVVNHEFLDHWSQSRFHSVSFNCFVVHLLKDDKKMTKKYFNFISNANHVSIENDQTEEGETETENSEKSDVEIRSKGKVKFKLTKNKNKSKSGHHDHDHIQKVSSRKSVQKMTIQTLSAIFVNLLTFEDSLTSYRVDWFLSFTEKLKWTHIEYGNFLRESSTNVRDHCTEFDILANFSKNKNEKLNADNQSLIINPYPLFDSDSPYLFKKFLLSEDSFIRSSCLSFIYSVFPSFPKVKLINGKVSTETEKTVTTVTNPTSNNIISNNNSYGNMSTVTFRKESDKIEPTNNSANYSSADSDATEDANVAHADNDIDKNKDSEAVVDSPQKICELQTLVKIFSVLIEMTKTVTAVSKEIAANIEDYRGNKAIPTDSFFELLSWVTFHLIDNSGENKDGLRSNDNDFLVNFDLSNYSSTFSMLVTKFSSFKNSVRCCVIDLLKYVYIVHSKSDTSKKKNVLIDASNSMVYLNALSKFPSTYETTSFVENATMYFIPIITPFVEKIEGQVLKSKFVEMSIKNTLNTKSSAATNSFVKNMKHDNSNDSDGEENYYNTSNLNAISNVQAGSIDFIGAVISEFIYKLKVSERLCTLLWKKRKTVSWGKSPLLLKITYDVLKTKGWTVAQYFTEFECMEFIFQEFMSQHEIQQLNYYTWELMMDVIHAYNGCYIQKEKGKMKKGENEDELSDENSDNGSEVKSSENRKSKNSNSKGSHNFMKKFNKNFIELWKSHFKFLSIINGYLKKATVNFCFAALKVLSDVILHGGLFSPEIAQFGLNLISNESEAFYPCMKSDKIREKYVKFEIQIIRNGCKNGYNDKKSKKSKNKSSSSNNDTDENIDADNNGYGLIERDVKRLLQAKIFNCKLFELFLNEIESDEVKSQIYVNFLTTFNDFSQIDEPFVTEAIEILKKNGHQIKPKSDNDNKIIMTKKEKKKFDEKNKETDKDVDNIISNLNLLIEAELLRMTKSMGATDASEIMDHLSMAEKMAVLLTTELNAKVKYVAVKKNEVEKSVDELKSRRSNKEVYEDLYQVVERILANNVNKK</sequence>
<evidence type="ECO:0000313" key="4">
    <source>
        <dbReference type="Proteomes" id="UP001470230"/>
    </source>
</evidence>
<feature type="region of interest" description="Disordered" evidence="1">
    <location>
        <begin position="639"/>
        <end position="672"/>
    </location>
</feature>
<feature type="compositionally biased region" description="Basic and acidic residues" evidence="1">
    <location>
        <begin position="1199"/>
        <end position="1210"/>
    </location>
</feature>
<proteinExistence type="predicted"/>
<dbReference type="Gene3D" id="3.90.70.10">
    <property type="entry name" value="Cysteine proteinases"/>
    <property type="match status" value="1"/>
</dbReference>
<dbReference type="Proteomes" id="UP001470230">
    <property type="component" value="Unassembled WGS sequence"/>
</dbReference>
<organism evidence="3 4">
    <name type="scientific">Tritrichomonas musculus</name>
    <dbReference type="NCBI Taxonomy" id="1915356"/>
    <lineage>
        <taxon>Eukaryota</taxon>
        <taxon>Metamonada</taxon>
        <taxon>Parabasalia</taxon>
        <taxon>Tritrichomonadida</taxon>
        <taxon>Tritrichomonadidae</taxon>
        <taxon>Tritrichomonas</taxon>
    </lineage>
</organism>
<feature type="region of interest" description="Disordered" evidence="1">
    <location>
        <begin position="2830"/>
        <end position="2853"/>
    </location>
</feature>
<dbReference type="Pfam" id="PF00443">
    <property type="entry name" value="UCH"/>
    <property type="match status" value="1"/>
</dbReference>
<feature type="compositionally biased region" description="Low complexity" evidence="1">
    <location>
        <begin position="2306"/>
        <end position="2316"/>
    </location>
</feature>
<evidence type="ECO:0000313" key="3">
    <source>
        <dbReference type="EMBL" id="KAK8886385.1"/>
    </source>
</evidence>
<dbReference type="PROSITE" id="PS50235">
    <property type="entry name" value="USP_3"/>
    <property type="match status" value="1"/>
</dbReference>
<feature type="region of interest" description="Disordered" evidence="1">
    <location>
        <begin position="1183"/>
        <end position="1274"/>
    </location>
</feature>
<dbReference type="InterPro" id="IPR018200">
    <property type="entry name" value="USP_CS"/>
</dbReference>
<feature type="domain" description="USP" evidence="2">
    <location>
        <begin position="1370"/>
        <end position="1698"/>
    </location>
</feature>
<comment type="caution">
    <text evidence="3">The sequence shown here is derived from an EMBL/GenBank/DDBJ whole genome shotgun (WGS) entry which is preliminary data.</text>
</comment>
<keyword evidence="3" id="KW-0378">Hydrolase</keyword>
<dbReference type="PROSITE" id="PS00973">
    <property type="entry name" value="USP_2"/>
    <property type="match status" value="1"/>
</dbReference>
<feature type="compositionally biased region" description="Low complexity" evidence="1">
    <location>
        <begin position="1716"/>
        <end position="1725"/>
    </location>
</feature>
<dbReference type="InterPro" id="IPR050164">
    <property type="entry name" value="Peptidase_C19"/>
</dbReference>
<feature type="compositionally biased region" description="Basic and acidic residues" evidence="1">
    <location>
        <begin position="1218"/>
        <end position="1242"/>
    </location>
</feature>
<evidence type="ECO:0000256" key="1">
    <source>
        <dbReference type="SAM" id="MobiDB-lite"/>
    </source>
</evidence>
<evidence type="ECO:0000259" key="2">
    <source>
        <dbReference type="PROSITE" id="PS50235"/>
    </source>
</evidence>
<reference evidence="3 4" key="1">
    <citation type="submission" date="2024-04" db="EMBL/GenBank/DDBJ databases">
        <title>Tritrichomonas musculus Genome.</title>
        <authorList>
            <person name="Alves-Ferreira E."/>
            <person name="Grigg M."/>
            <person name="Lorenzi H."/>
            <person name="Galac M."/>
        </authorList>
    </citation>
    <scope>NUCLEOTIDE SEQUENCE [LARGE SCALE GENOMIC DNA]</scope>
    <source>
        <strain evidence="3 4">EAF2021</strain>
    </source>
</reference>
<dbReference type="SUPFAM" id="SSF54001">
    <property type="entry name" value="Cysteine proteinases"/>
    <property type="match status" value="1"/>
</dbReference>
<feature type="region of interest" description="Disordered" evidence="1">
    <location>
        <begin position="805"/>
        <end position="841"/>
    </location>
</feature>
<protein>
    <submittedName>
        <fullName evidence="3">Ubiquitin carboxyl-terminal hydrolase 34</fullName>
    </submittedName>
</protein>
<feature type="compositionally biased region" description="Acidic residues" evidence="1">
    <location>
        <begin position="1184"/>
        <end position="1198"/>
    </location>
</feature>
<feature type="compositionally biased region" description="Basic residues" evidence="1">
    <location>
        <begin position="639"/>
        <end position="657"/>
    </location>
</feature>
<dbReference type="InterPro" id="IPR038765">
    <property type="entry name" value="Papain-like_cys_pep_sf"/>
</dbReference>
<dbReference type="GO" id="GO:0016787">
    <property type="term" value="F:hydrolase activity"/>
    <property type="evidence" value="ECO:0007669"/>
    <property type="project" value="UniProtKB-KW"/>
</dbReference>
<keyword evidence="4" id="KW-1185">Reference proteome</keyword>
<feature type="compositionally biased region" description="Basic and acidic residues" evidence="1">
    <location>
        <begin position="1250"/>
        <end position="1259"/>
    </location>
</feature>
<dbReference type="EMBL" id="JAPFFF010000007">
    <property type="protein sequence ID" value="KAK8886385.1"/>
    <property type="molecule type" value="Genomic_DNA"/>
</dbReference>
<feature type="compositionally biased region" description="Low complexity" evidence="1">
    <location>
        <begin position="826"/>
        <end position="841"/>
    </location>
</feature>
<feature type="region of interest" description="Disordered" evidence="1">
    <location>
        <begin position="2299"/>
        <end position="2321"/>
    </location>
</feature>
<name>A0ABR2K8L5_9EUKA</name>
<dbReference type="InterPro" id="IPR001394">
    <property type="entry name" value="Peptidase_C19_UCH"/>
</dbReference>
<feature type="region of interest" description="Disordered" evidence="1">
    <location>
        <begin position="2693"/>
        <end position="2727"/>
    </location>
</feature>
<gene>
    <name evidence="3" type="ORF">M9Y10_041848</name>
</gene>
<feature type="compositionally biased region" description="Acidic residues" evidence="1">
    <location>
        <begin position="2695"/>
        <end position="2704"/>
    </location>
</feature>
<dbReference type="PANTHER" id="PTHR24006">
    <property type="entry name" value="UBIQUITIN CARBOXYL-TERMINAL HYDROLASE"/>
    <property type="match status" value="1"/>
</dbReference>
<dbReference type="InterPro" id="IPR028889">
    <property type="entry name" value="USP"/>
</dbReference>
<accession>A0ABR2K8L5</accession>